<evidence type="ECO:0000256" key="21">
    <source>
        <dbReference type="SAM" id="MobiDB-lite"/>
    </source>
</evidence>
<evidence type="ECO:0000256" key="2">
    <source>
        <dbReference type="ARBA" id="ARBA00004637"/>
    </source>
</evidence>
<dbReference type="GO" id="GO:0005759">
    <property type="term" value="C:mitochondrial matrix"/>
    <property type="evidence" value="ECO:0007669"/>
    <property type="project" value="InterPro"/>
</dbReference>
<evidence type="ECO:0000256" key="10">
    <source>
        <dbReference type="ARBA" id="ARBA00023128"/>
    </source>
</evidence>
<dbReference type="EMBL" id="BEZZ01000090">
    <property type="protein sequence ID" value="GCC25581.1"/>
    <property type="molecule type" value="Genomic_DNA"/>
</dbReference>
<dbReference type="EC" id="2.3.1.37" evidence="5"/>
<dbReference type="InterPro" id="IPR010961">
    <property type="entry name" value="4pyrrol_synth_NH2levulA_synth"/>
</dbReference>
<dbReference type="CDD" id="cd06454">
    <property type="entry name" value="KBL_like"/>
    <property type="match status" value="1"/>
</dbReference>
<dbReference type="Gene3D" id="3.90.1150.10">
    <property type="entry name" value="Aspartate Aminotransferase, domain 1"/>
    <property type="match status" value="1"/>
</dbReference>
<evidence type="ECO:0000313" key="25">
    <source>
        <dbReference type="Proteomes" id="UP000287033"/>
    </source>
</evidence>
<dbReference type="GO" id="GO:0048821">
    <property type="term" value="P:erythrocyte development"/>
    <property type="evidence" value="ECO:0007669"/>
    <property type="project" value="TreeGrafter"/>
</dbReference>
<keyword evidence="12" id="KW-0472">Membrane</keyword>
<keyword evidence="7" id="KW-0999">Mitochondrion inner membrane</keyword>
<evidence type="ECO:0000256" key="13">
    <source>
        <dbReference type="ARBA" id="ARBA00023278"/>
    </source>
</evidence>
<dbReference type="InterPro" id="IPR015424">
    <property type="entry name" value="PyrdxlP-dep_Trfase"/>
</dbReference>
<dbReference type="FunFam" id="3.40.640.10:FF:000006">
    <property type="entry name" value="5-aminolevulinate synthase, mitochondrial"/>
    <property type="match status" value="1"/>
</dbReference>
<organism evidence="24 25">
    <name type="scientific">Chiloscyllium punctatum</name>
    <name type="common">Brownbanded bambooshark</name>
    <name type="synonym">Hemiscyllium punctatum</name>
    <dbReference type="NCBI Taxonomy" id="137246"/>
    <lineage>
        <taxon>Eukaryota</taxon>
        <taxon>Metazoa</taxon>
        <taxon>Chordata</taxon>
        <taxon>Craniata</taxon>
        <taxon>Vertebrata</taxon>
        <taxon>Chondrichthyes</taxon>
        <taxon>Elasmobranchii</taxon>
        <taxon>Galeomorphii</taxon>
        <taxon>Galeoidea</taxon>
        <taxon>Orectolobiformes</taxon>
        <taxon>Hemiscylliidae</taxon>
        <taxon>Chiloscyllium</taxon>
    </lineage>
</organism>
<comment type="subcellular location">
    <subcellularLocation>
        <location evidence="2">Mitochondrion inner membrane</location>
        <topology evidence="2">Peripheral membrane protein</topology>
    </subcellularLocation>
</comment>
<dbReference type="UniPathway" id="UPA00251">
    <property type="reaction ID" value="UER00375"/>
</dbReference>
<evidence type="ECO:0000256" key="19">
    <source>
        <dbReference type="ARBA" id="ARBA00042303"/>
    </source>
</evidence>
<dbReference type="InterPro" id="IPR050087">
    <property type="entry name" value="AON_synthase_class-II"/>
</dbReference>
<dbReference type="InterPro" id="IPR015422">
    <property type="entry name" value="PyrdxlP-dep_Trfase_small"/>
</dbReference>
<dbReference type="Pfam" id="PF09029">
    <property type="entry name" value="Preseq_ALAS"/>
    <property type="match status" value="1"/>
</dbReference>
<gene>
    <name evidence="24" type="ORF">chiPu_0003992</name>
</gene>
<keyword evidence="25" id="KW-1185">Reference proteome</keyword>
<dbReference type="GO" id="GO:0003870">
    <property type="term" value="F:5-aminolevulinate synthase activity"/>
    <property type="evidence" value="ECO:0007669"/>
    <property type="project" value="UniProtKB-EC"/>
</dbReference>
<sequence length="763" mass="83142">MGGTGNRSVLREAGIRTADGRSIGKLAGGEGQSVGRADSPTVGKHFGDGLVSTQDDWEQVADVHPGGKWARVVQPVRPATGSWVVDDQSGGKQACGNSVHMQGGQRLEGRRLSCRKASQGRSDHINHRLRTTMETIVRRCPFLSRVSQTFLQKAGKSLIYYAQHCPVMMMKAGAKPITRTVATSAAHCQQTKETTPVNEKPTSLTSAPSAPASQLPPGHPVPNAGQTIASKCPFLAGEMSHGKSSVVRKASVELSEDVQQMHAVRKELPVSSVDSTVTNIQKADEQKEAGLQKNLNNGAKQKPSISHLIQDNIPKSISAFKYDGFFEKKIDEKKKDHTYRVFKTVNRRADVFPMADDYSDSVSVKKEVSVWCSNDYLGMSRHPHVVGSIMDTLRSHGAGAGGTRNISGTSKYHVDLENELADLHGKDAALLFSSCFVANDSTLFTLAKMLPGCEIYSDAGNHASMIQGIRNSGVPKFIFRHNDVNHLRELLKNSDSATPKIVAFETVHSMDGAVCPLEEMCNVAHQYGAITFVDEVHAVGLYGSRGGGIGDRDGVMHKMDIISGTLGKAFGCVGGYIASTASLIDTVRSYAAGFIFTTSLPPMLLSGALQSVQFLKSGDGRALRRRHQRNVKHLRQLLMDAGLPVVHCPSHIIPVRVADAAKNTQICDELLSKYNIYVQAINYPTVARGEELLRIAPTPHHTPEMMNNFVEKLVMTWKDVGLELKTHSSAECNFCRRPLHFEMMCDREISYFNGMSNLISVKA</sequence>
<evidence type="ECO:0000256" key="17">
    <source>
        <dbReference type="ARBA" id="ARBA00042079"/>
    </source>
</evidence>
<evidence type="ECO:0000313" key="24">
    <source>
        <dbReference type="EMBL" id="GCC25581.1"/>
    </source>
</evidence>
<feature type="region of interest" description="Disordered" evidence="21">
    <location>
        <begin position="185"/>
        <end position="224"/>
    </location>
</feature>
<dbReference type="OMA" id="RAYFSGM"/>
<dbReference type="AlphaFoldDB" id="A0A401S5A3"/>
<dbReference type="GO" id="GO:0006782">
    <property type="term" value="P:protoporphyrinogen IX biosynthetic process"/>
    <property type="evidence" value="ECO:0007669"/>
    <property type="project" value="UniProtKB-UniPathway"/>
</dbReference>
<evidence type="ECO:0000256" key="5">
    <source>
        <dbReference type="ARBA" id="ARBA00013257"/>
    </source>
</evidence>
<proteinExistence type="inferred from homology"/>
<evidence type="ECO:0000256" key="16">
    <source>
        <dbReference type="ARBA" id="ARBA00039790"/>
    </source>
</evidence>
<dbReference type="SUPFAM" id="SSF53383">
    <property type="entry name" value="PLP-dependent transferases"/>
    <property type="match status" value="1"/>
</dbReference>
<dbReference type="PANTHER" id="PTHR13693">
    <property type="entry name" value="CLASS II AMINOTRANSFERASE/8-AMINO-7-OXONONANOATE SYNTHASE"/>
    <property type="match status" value="1"/>
</dbReference>
<evidence type="ECO:0000256" key="12">
    <source>
        <dbReference type="ARBA" id="ARBA00023136"/>
    </source>
</evidence>
<evidence type="ECO:0000256" key="15">
    <source>
        <dbReference type="ARBA" id="ARBA00037218"/>
    </source>
</evidence>
<comment type="caution">
    <text evidence="24">The sequence shown here is derived from an EMBL/GenBank/DDBJ whole genome shotgun (WGS) entry which is preliminary data.</text>
</comment>
<evidence type="ECO:0000259" key="22">
    <source>
        <dbReference type="Pfam" id="PF00155"/>
    </source>
</evidence>
<dbReference type="GO" id="GO:0042541">
    <property type="term" value="P:hemoglobin biosynthetic process"/>
    <property type="evidence" value="ECO:0007669"/>
    <property type="project" value="TreeGrafter"/>
</dbReference>
<comment type="catalytic activity">
    <reaction evidence="20">
        <text>succinyl-CoA + glycine + H(+) = 5-aminolevulinate + CO2 + CoA</text>
        <dbReference type="Rhea" id="RHEA:12921"/>
        <dbReference type="ChEBI" id="CHEBI:15378"/>
        <dbReference type="ChEBI" id="CHEBI:16526"/>
        <dbReference type="ChEBI" id="CHEBI:57287"/>
        <dbReference type="ChEBI" id="CHEBI:57292"/>
        <dbReference type="ChEBI" id="CHEBI:57305"/>
        <dbReference type="ChEBI" id="CHEBI:356416"/>
        <dbReference type="EC" id="2.3.1.37"/>
    </reaction>
    <physiologicalReaction direction="left-to-right" evidence="20">
        <dbReference type="Rhea" id="RHEA:12922"/>
    </physiologicalReaction>
</comment>
<evidence type="ECO:0000256" key="1">
    <source>
        <dbReference type="ARBA" id="ARBA00001933"/>
    </source>
</evidence>
<feature type="domain" description="5-aminolevulinate synthase presequence" evidence="23">
    <location>
        <begin position="134"/>
        <end position="262"/>
    </location>
</feature>
<dbReference type="STRING" id="137246.A0A401S5A3"/>
<dbReference type="PANTHER" id="PTHR13693:SF50">
    <property type="entry name" value="5-AMINOLEVULINATE SYNTHASE, NON-SPECIFIC, MITOCHONDRIAL"/>
    <property type="match status" value="1"/>
</dbReference>
<dbReference type="PROSITE" id="PS00599">
    <property type="entry name" value="AA_TRANSFER_CLASS_2"/>
    <property type="match status" value="1"/>
</dbReference>
<dbReference type="FunFam" id="3.90.1150.10:FF:000045">
    <property type="entry name" value="5-aminolevulinate synthase"/>
    <property type="match status" value="1"/>
</dbReference>
<evidence type="ECO:0000256" key="11">
    <source>
        <dbReference type="ARBA" id="ARBA00023133"/>
    </source>
</evidence>
<evidence type="ECO:0000256" key="8">
    <source>
        <dbReference type="ARBA" id="ARBA00022898"/>
    </source>
</evidence>
<keyword evidence="6" id="KW-0808">Transferase</keyword>
<dbReference type="Pfam" id="PF00155">
    <property type="entry name" value="Aminotran_1_2"/>
    <property type="match status" value="1"/>
</dbReference>
<keyword evidence="10" id="KW-0496">Mitochondrion</keyword>
<dbReference type="InterPro" id="IPR001917">
    <property type="entry name" value="Aminotrans_II_pyridoxalP_BS"/>
</dbReference>
<evidence type="ECO:0000256" key="3">
    <source>
        <dbReference type="ARBA" id="ARBA00005029"/>
    </source>
</evidence>
<evidence type="ECO:0000256" key="18">
    <source>
        <dbReference type="ARBA" id="ARBA00042219"/>
    </source>
</evidence>
<keyword evidence="11" id="KW-0350">Heme biosynthesis</keyword>
<comment type="cofactor">
    <cofactor evidence="1">
        <name>pyridoxal 5'-phosphate</name>
        <dbReference type="ChEBI" id="CHEBI:597326"/>
    </cofactor>
</comment>
<protein>
    <recommendedName>
        <fullName evidence="16">5-aminolevulinate synthase, non-specific, mitochondrial</fullName>
        <ecNumber evidence="5">2.3.1.37</ecNumber>
    </recommendedName>
    <alternativeName>
        <fullName evidence="19">5-aminolevulinic acid synthase 1</fullName>
    </alternativeName>
    <alternativeName>
        <fullName evidence="18">Delta-ALA synthase 1</fullName>
    </alternativeName>
    <alternativeName>
        <fullName evidence="17">Delta-aminolevulinate synthase 1</fullName>
    </alternativeName>
</protein>
<feature type="region of interest" description="Disordered" evidence="21">
    <location>
        <begin position="21"/>
        <end position="50"/>
    </location>
</feature>
<dbReference type="InterPro" id="IPR015421">
    <property type="entry name" value="PyrdxlP-dep_Trfase_major"/>
</dbReference>
<evidence type="ECO:0000256" key="6">
    <source>
        <dbReference type="ARBA" id="ARBA00022679"/>
    </source>
</evidence>
<dbReference type="GO" id="GO:0005743">
    <property type="term" value="C:mitochondrial inner membrane"/>
    <property type="evidence" value="ECO:0007669"/>
    <property type="project" value="UniProtKB-SubCell"/>
</dbReference>
<keyword evidence="9" id="KW-0809">Transit peptide</keyword>
<evidence type="ECO:0000259" key="23">
    <source>
        <dbReference type="Pfam" id="PF09029"/>
    </source>
</evidence>
<evidence type="ECO:0000256" key="20">
    <source>
        <dbReference type="ARBA" id="ARBA00049013"/>
    </source>
</evidence>
<dbReference type="InterPro" id="IPR004839">
    <property type="entry name" value="Aminotransferase_I/II_large"/>
</dbReference>
<evidence type="ECO:0000256" key="4">
    <source>
        <dbReference type="ARBA" id="ARBA00008392"/>
    </source>
</evidence>
<evidence type="ECO:0000256" key="7">
    <source>
        <dbReference type="ARBA" id="ARBA00022792"/>
    </source>
</evidence>
<comment type="function">
    <text evidence="15">Catalyzes the pyridoxal 5'-phosphate (PLP)-dependent condensation of succinyl-CoA and glycine to form aminolevulinic acid (ALA), with CoA and CO2 as by-products.</text>
</comment>
<dbReference type="Gene3D" id="3.40.640.10">
    <property type="entry name" value="Type I PLP-dependent aspartate aminotransferase-like (Major domain)"/>
    <property type="match status" value="1"/>
</dbReference>
<dbReference type="NCBIfam" id="TIGR01821">
    <property type="entry name" value="5aminolev_synth"/>
    <property type="match status" value="1"/>
</dbReference>
<reference evidence="24 25" key="1">
    <citation type="journal article" date="2018" name="Nat. Ecol. Evol.">
        <title>Shark genomes provide insights into elasmobranch evolution and the origin of vertebrates.</title>
        <authorList>
            <person name="Hara Y"/>
            <person name="Yamaguchi K"/>
            <person name="Onimaru K"/>
            <person name="Kadota M"/>
            <person name="Koyanagi M"/>
            <person name="Keeley SD"/>
            <person name="Tatsumi K"/>
            <person name="Tanaka K"/>
            <person name="Motone F"/>
            <person name="Kageyama Y"/>
            <person name="Nozu R"/>
            <person name="Adachi N"/>
            <person name="Nishimura O"/>
            <person name="Nakagawa R"/>
            <person name="Tanegashima C"/>
            <person name="Kiyatake I"/>
            <person name="Matsumoto R"/>
            <person name="Murakumo K"/>
            <person name="Nishida K"/>
            <person name="Terakita A"/>
            <person name="Kuratani S"/>
            <person name="Sato K"/>
            <person name="Hyodo S Kuraku.S."/>
        </authorList>
    </citation>
    <scope>NUCLEOTIDE SEQUENCE [LARGE SCALE GENOMIC DNA]</scope>
</reference>
<dbReference type="OrthoDB" id="10263824at2759"/>
<accession>A0A401S5A3</accession>
<feature type="compositionally biased region" description="Polar residues" evidence="21">
    <location>
        <begin position="185"/>
        <end position="197"/>
    </location>
</feature>
<dbReference type="InterPro" id="IPR015118">
    <property type="entry name" value="5aminolev_synth_preseq"/>
</dbReference>
<feature type="domain" description="Aminotransferase class I/classII large" evidence="22">
    <location>
        <begin position="368"/>
        <end position="713"/>
    </location>
</feature>
<dbReference type="GO" id="GO:0030170">
    <property type="term" value="F:pyridoxal phosphate binding"/>
    <property type="evidence" value="ECO:0007669"/>
    <property type="project" value="InterPro"/>
</dbReference>
<evidence type="ECO:0000256" key="9">
    <source>
        <dbReference type="ARBA" id="ARBA00022946"/>
    </source>
</evidence>
<name>A0A401S5A3_CHIPU</name>
<feature type="compositionally biased region" description="Low complexity" evidence="21">
    <location>
        <begin position="201"/>
        <end position="216"/>
    </location>
</feature>
<dbReference type="Proteomes" id="UP000287033">
    <property type="component" value="Unassembled WGS sequence"/>
</dbReference>
<comment type="similarity">
    <text evidence="4">Belongs to the class-II pyridoxal-phosphate-dependent aminotransferase family.</text>
</comment>
<keyword evidence="8" id="KW-0663">Pyridoxal phosphate</keyword>
<keyword evidence="14" id="KW-0012">Acyltransferase</keyword>
<comment type="pathway">
    <text evidence="3">Porphyrin-containing compound metabolism; protoporphyrin-IX biosynthesis; 5-aminolevulinate from glycine: step 1/1.</text>
</comment>
<evidence type="ECO:0000256" key="14">
    <source>
        <dbReference type="ARBA" id="ARBA00023315"/>
    </source>
</evidence>
<keyword evidence="13" id="KW-0379">Hydroxylation</keyword>